<dbReference type="NCBIfam" id="NF004902">
    <property type="entry name" value="PRK06265.1-1"/>
    <property type="match status" value="1"/>
</dbReference>
<evidence type="ECO:0000313" key="8">
    <source>
        <dbReference type="EMBL" id="MBP2201547.1"/>
    </source>
</evidence>
<dbReference type="GO" id="GO:0005886">
    <property type="term" value="C:plasma membrane"/>
    <property type="evidence" value="ECO:0007669"/>
    <property type="project" value="UniProtKB-SubCell"/>
</dbReference>
<evidence type="ECO:0000256" key="4">
    <source>
        <dbReference type="ARBA" id="ARBA00022692"/>
    </source>
</evidence>
<dbReference type="GO" id="GO:0000041">
    <property type="term" value="P:transition metal ion transport"/>
    <property type="evidence" value="ECO:0007669"/>
    <property type="project" value="InterPro"/>
</dbReference>
<feature type="transmembrane region" description="Helical" evidence="7">
    <location>
        <begin position="7"/>
        <end position="28"/>
    </location>
</feature>
<name>A0A8J7RGN8_METVO</name>
<feature type="transmembrane region" description="Helical" evidence="7">
    <location>
        <begin position="138"/>
        <end position="167"/>
    </location>
</feature>
<dbReference type="PANTHER" id="PTHR34229">
    <property type="entry name" value="METAL TRANSPORT PROTEIN HI_1621-RELATED"/>
    <property type="match status" value="1"/>
</dbReference>
<dbReference type="Pfam" id="PF01891">
    <property type="entry name" value="CbiM"/>
    <property type="match status" value="1"/>
</dbReference>
<proteinExistence type="predicted"/>
<feature type="transmembrane region" description="Helical" evidence="7">
    <location>
        <begin position="81"/>
        <end position="98"/>
    </location>
</feature>
<evidence type="ECO:0000313" key="9">
    <source>
        <dbReference type="Proteomes" id="UP000740329"/>
    </source>
</evidence>
<keyword evidence="6 7" id="KW-0472">Membrane</keyword>
<dbReference type="AlphaFoldDB" id="A0A8J7RGN8"/>
<dbReference type="InterPro" id="IPR002751">
    <property type="entry name" value="CbiM/NikMN"/>
</dbReference>
<keyword evidence="2" id="KW-0813">Transport</keyword>
<evidence type="ECO:0000256" key="7">
    <source>
        <dbReference type="SAM" id="Phobius"/>
    </source>
</evidence>
<dbReference type="Gene3D" id="1.10.1760.20">
    <property type="match status" value="1"/>
</dbReference>
<reference evidence="8" key="1">
    <citation type="submission" date="2021-03" db="EMBL/GenBank/DDBJ databases">
        <title>Genomic Encyclopedia of Type Strains, Phase IV (KMG-V): Genome sequencing to study the core and pangenomes of soil and plant-associated prokaryotes.</title>
        <authorList>
            <person name="Whitman W."/>
        </authorList>
    </citation>
    <scope>NUCLEOTIDE SEQUENCE</scope>
    <source>
        <strain evidence="8">C4</strain>
    </source>
</reference>
<keyword evidence="3" id="KW-1003">Cell membrane</keyword>
<organism evidence="8 9">
    <name type="scientific">Methanococcus voltae</name>
    <dbReference type="NCBI Taxonomy" id="2188"/>
    <lineage>
        <taxon>Archaea</taxon>
        <taxon>Methanobacteriati</taxon>
        <taxon>Methanobacteriota</taxon>
        <taxon>Methanomada group</taxon>
        <taxon>Methanococci</taxon>
        <taxon>Methanococcales</taxon>
        <taxon>Methanococcaceae</taxon>
        <taxon>Methanococcus</taxon>
    </lineage>
</organism>
<dbReference type="PANTHER" id="PTHR34229:SF1">
    <property type="entry name" value="METAL TRANSPORT PROTEIN HI_1621-RELATED"/>
    <property type="match status" value="1"/>
</dbReference>
<keyword evidence="4 7" id="KW-0812">Transmembrane</keyword>
<gene>
    <name evidence="8" type="ORF">J3E07_000959</name>
</gene>
<sequence length="210" mass="22108">MHIPDGFIPTWESAIFWIISIIFVALAIKWAKNNMDEKSVPLFAVLGAGIFAIQAINVPIGMGTSGHMVGAAMASMIFDSPYAGILLLALVLLIQGLFFADGGILVMGANIFNMGVICAFVGYYAFKSLRSRGISIAAFVGGWLALFTSAIVCSLELTIAGTFPLVAGLSAMGLYHAIIGLIEGAITAIVLGYIASARPDMLKWTGGKNE</sequence>
<evidence type="ECO:0000256" key="3">
    <source>
        <dbReference type="ARBA" id="ARBA00022475"/>
    </source>
</evidence>
<evidence type="ECO:0000256" key="1">
    <source>
        <dbReference type="ARBA" id="ARBA00004651"/>
    </source>
</evidence>
<evidence type="ECO:0000256" key="2">
    <source>
        <dbReference type="ARBA" id="ARBA00022448"/>
    </source>
</evidence>
<comment type="subcellular location">
    <subcellularLocation>
        <location evidence="1">Cell membrane</location>
        <topology evidence="1">Multi-pass membrane protein</topology>
    </subcellularLocation>
</comment>
<evidence type="ECO:0000256" key="6">
    <source>
        <dbReference type="ARBA" id="ARBA00023136"/>
    </source>
</evidence>
<dbReference type="Proteomes" id="UP000740329">
    <property type="component" value="Unassembled WGS sequence"/>
</dbReference>
<dbReference type="EMBL" id="JAGGMV010000002">
    <property type="protein sequence ID" value="MBP2201547.1"/>
    <property type="molecule type" value="Genomic_DNA"/>
</dbReference>
<keyword evidence="5 7" id="KW-1133">Transmembrane helix</keyword>
<dbReference type="RefSeq" id="WP_209591017.1">
    <property type="nucleotide sequence ID" value="NZ_JAGGMV010000002.1"/>
</dbReference>
<accession>A0A8J7RGN8</accession>
<comment type="caution">
    <text evidence="8">The sequence shown here is derived from an EMBL/GenBank/DDBJ whole genome shotgun (WGS) entry which is preliminary data.</text>
</comment>
<evidence type="ECO:0000256" key="5">
    <source>
        <dbReference type="ARBA" id="ARBA00022989"/>
    </source>
</evidence>
<feature type="transmembrane region" description="Helical" evidence="7">
    <location>
        <begin position="173"/>
        <end position="195"/>
    </location>
</feature>
<feature type="transmembrane region" description="Helical" evidence="7">
    <location>
        <begin position="40"/>
        <end position="60"/>
    </location>
</feature>
<feature type="transmembrane region" description="Helical" evidence="7">
    <location>
        <begin position="104"/>
        <end position="126"/>
    </location>
</feature>
<protein>
    <submittedName>
        <fullName evidence="8">Cobalt/nickel transport system permease protein</fullName>
    </submittedName>
</protein>